<accession>A0A3P7LXN3</accession>
<keyword evidence="1" id="KW-0732">Signal</keyword>
<protein>
    <submittedName>
        <fullName evidence="2">Uncharacterized protein</fullName>
    </submittedName>
</protein>
<reference evidence="2 3" key="1">
    <citation type="submission" date="2018-11" db="EMBL/GenBank/DDBJ databases">
        <authorList>
            <consortium name="Pathogen Informatics"/>
        </authorList>
    </citation>
    <scope>NUCLEOTIDE SEQUENCE [LARGE SCALE GENOMIC DNA]</scope>
</reference>
<sequence length="80" mass="8075">MNIANLGLASGRGFVLSLVGSSIACCSSCACTEDVAIAFFCGLAGVLLDRVFDLGGAKGLARSGVFEHEGTSAEFVLAET</sequence>
<evidence type="ECO:0000256" key="1">
    <source>
        <dbReference type="SAM" id="SignalP"/>
    </source>
</evidence>
<dbReference type="Proteomes" id="UP000270094">
    <property type="component" value="Unassembled WGS sequence"/>
</dbReference>
<organism evidence="2 3">
    <name type="scientific">Strongylus vulgaris</name>
    <name type="common">Blood worm</name>
    <dbReference type="NCBI Taxonomy" id="40348"/>
    <lineage>
        <taxon>Eukaryota</taxon>
        <taxon>Metazoa</taxon>
        <taxon>Ecdysozoa</taxon>
        <taxon>Nematoda</taxon>
        <taxon>Chromadorea</taxon>
        <taxon>Rhabditida</taxon>
        <taxon>Rhabditina</taxon>
        <taxon>Rhabditomorpha</taxon>
        <taxon>Strongyloidea</taxon>
        <taxon>Strongylidae</taxon>
        <taxon>Strongylus</taxon>
    </lineage>
</organism>
<gene>
    <name evidence="2" type="ORF">SVUK_LOCUS18856</name>
</gene>
<feature type="chain" id="PRO_5018219438" evidence="1">
    <location>
        <begin position="25"/>
        <end position="80"/>
    </location>
</feature>
<dbReference type="EMBL" id="UYYB01125837">
    <property type="protein sequence ID" value="VDM83858.1"/>
    <property type="molecule type" value="Genomic_DNA"/>
</dbReference>
<evidence type="ECO:0000313" key="2">
    <source>
        <dbReference type="EMBL" id="VDM83858.1"/>
    </source>
</evidence>
<name>A0A3P7LXN3_STRVU</name>
<evidence type="ECO:0000313" key="3">
    <source>
        <dbReference type="Proteomes" id="UP000270094"/>
    </source>
</evidence>
<proteinExistence type="predicted"/>
<dbReference type="AlphaFoldDB" id="A0A3P7LXN3"/>
<keyword evidence="3" id="KW-1185">Reference proteome</keyword>
<feature type="signal peptide" evidence="1">
    <location>
        <begin position="1"/>
        <end position="24"/>
    </location>
</feature>